<dbReference type="GO" id="GO:0030001">
    <property type="term" value="P:metal ion transport"/>
    <property type="evidence" value="ECO:0007669"/>
    <property type="project" value="UniProtKB-ARBA"/>
</dbReference>
<feature type="transmembrane region" description="Helical" evidence="8">
    <location>
        <begin position="239"/>
        <end position="259"/>
    </location>
</feature>
<evidence type="ECO:0000256" key="8">
    <source>
        <dbReference type="SAM" id="Phobius"/>
    </source>
</evidence>
<name>A0A2T0VJ63_9MICO</name>
<feature type="transmembrane region" description="Helical" evidence="8">
    <location>
        <begin position="138"/>
        <end position="159"/>
    </location>
</feature>
<feature type="transmembrane region" description="Helical" evidence="8">
    <location>
        <begin position="200"/>
        <end position="219"/>
    </location>
</feature>
<dbReference type="InterPro" id="IPR003445">
    <property type="entry name" value="Cat_transpt"/>
</dbReference>
<evidence type="ECO:0000256" key="2">
    <source>
        <dbReference type="ARBA" id="ARBA00022448"/>
    </source>
</evidence>
<feature type="transmembrane region" description="Helical" evidence="8">
    <location>
        <begin position="359"/>
        <end position="380"/>
    </location>
</feature>
<dbReference type="GO" id="GO:0005886">
    <property type="term" value="C:plasma membrane"/>
    <property type="evidence" value="ECO:0007669"/>
    <property type="project" value="UniProtKB-SubCell"/>
</dbReference>
<comment type="caution">
    <text evidence="9">The sequence shown here is derived from an EMBL/GenBank/DDBJ whole genome shotgun (WGS) entry which is preliminary data.</text>
</comment>
<dbReference type="PANTHER" id="PTHR32024:SF1">
    <property type="entry name" value="KTR SYSTEM POTASSIUM UPTAKE PROTEIN B"/>
    <property type="match status" value="1"/>
</dbReference>
<evidence type="ECO:0000256" key="6">
    <source>
        <dbReference type="ARBA" id="ARBA00023065"/>
    </source>
</evidence>
<feature type="transmembrane region" description="Helical" evidence="8">
    <location>
        <begin position="307"/>
        <end position="338"/>
    </location>
</feature>
<keyword evidence="2" id="KW-0813">Transport</keyword>
<keyword evidence="7 8" id="KW-0472">Membrane</keyword>
<evidence type="ECO:0000313" key="10">
    <source>
        <dbReference type="Proteomes" id="UP000237983"/>
    </source>
</evidence>
<evidence type="ECO:0000256" key="7">
    <source>
        <dbReference type="ARBA" id="ARBA00023136"/>
    </source>
</evidence>
<accession>A0A2T0VJ63</accession>
<evidence type="ECO:0000256" key="5">
    <source>
        <dbReference type="ARBA" id="ARBA00022989"/>
    </source>
</evidence>
<keyword evidence="6" id="KW-0406">Ion transport</keyword>
<protein>
    <submittedName>
        <fullName evidence="9">Potassium uptake TrkH family protein</fullName>
    </submittedName>
</protein>
<dbReference type="RefSeq" id="WP_245884451.1">
    <property type="nucleotide sequence ID" value="NZ_PVTL01000001.1"/>
</dbReference>
<evidence type="ECO:0000313" key="9">
    <source>
        <dbReference type="EMBL" id="PRY70266.1"/>
    </source>
</evidence>
<reference evidence="9 10" key="1">
    <citation type="submission" date="2018-03" db="EMBL/GenBank/DDBJ databases">
        <title>Genomic Encyclopedia of Type Strains, Phase III (KMG-III): the genomes of soil and plant-associated and newly described type strains.</title>
        <authorList>
            <person name="Whitman W."/>
        </authorList>
    </citation>
    <scope>NUCLEOTIDE SEQUENCE [LARGE SCALE GENOMIC DNA]</scope>
    <source>
        <strain evidence="9 10">CGMCC 1.12484</strain>
    </source>
</reference>
<comment type="subcellular location">
    <subcellularLocation>
        <location evidence="1">Cell membrane</location>
        <topology evidence="1">Multi-pass membrane protein</topology>
    </subcellularLocation>
</comment>
<feature type="transmembrane region" description="Helical" evidence="8">
    <location>
        <begin position="83"/>
        <end position="108"/>
    </location>
</feature>
<evidence type="ECO:0000256" key="3">
    <source>
        <dbReference type="ARBA" id="ARBA00022475"/>
    </source>
</evidence>
<gene>
    <name evidence="9" type="ORF">B0I08_101396</name>
</gene>
<feature type="transmembrane region" description="Helical" evidence="8">
    <location>
        <begin position="52"/>
        <end position="71"/>
    </location>
</feature>
<sequence>MPHTPLVPLQRVKSSGLHAAQLVVTGFAAAVLIGTVLLLLPISKSGPGGASFIEALFTATSAVCVTGHIIVDTPVYWSSFGQVVILALIQVGGLGIMIFASLIGITLARKMSIRGRVTAAAEARSVGMADIAGMIRGIVVITVVIEAAVFLALTLRFWLGYGYQLGDSVWYGLFHAVSAFNNAGFSTFSDNLVGFATDPWICLPIALAIILGGLGFPVIMQLRKEFRRPLHWSMNTKLVLVGTGSLLAIGTALTCWIEWSNTATLGEMSPADRILAGFFHTVQTRTAGFNSLPIGEMNSETWFVSDILMFIGAGPAGTAGGIKVTTFLVLFFIMYTELRGEGAVNIFGKRLSRAVHRQAITIVLASVAAVVVATGAIMLLTDFELDRVLFEVISAFATVGLSTGITADLPVPAQLILVALMFLGRLGPLTLGTAIALKQRRTLYEFPKERPVIG</sequence>
<dbReference type="Pfam" id="PF02386">
    <property type="entry name" value="TrkH"/>
    <property type="match status" value="1"/>
</dbReference>
<dbReference type="GO" id="GO:0008324">
    <property type="term" value="F:monoatomic cation transmembrane transporter activity"/>
    <property type="evidence" value="ECO:0007669"/>
    <property type="project" value="InterPro"/>
</dbReference>
<feature type="transmembrane region" description="Helical" evidence="8">
    <location>
        <begin position="415"/>
        <end position="437"/>
    </location>
</feature>
<dbReference type="AlphaFoldDB" id="A0A2T0VJ63"/>
<proteinExistence type="predicted"/>
<organism evidence="9 10">
    <name type="scientific">Glaciihabitans tibetensis</name>
    <dbReference type="NCBI Taxonomy" id="1266600"/>
    <lineage>
        <taxon>Bacteria</taxon>
        <taxon>Bacillati</taxon>
        <taxon>Actinomycetota</taxon>
        <taxon>Actinomycetes</taxon>
        <taxon>Micrococcales</taxon>
        <taxon>Microbacteriaceae</taxon>
        <taxon>Glaciihabitans</taxon>
    </lineage>
</organism>
<dbReference type="EMBL" id="PVTL01000001">
    <property type="protein sequence ID" value="PRY70266.1"/>
    <property type="molecule type" value="Genomic_DNA"/>
</dbReference>
<keyword evidence="3" id="KW-1003">Cell membrane</keyword>
<evidence type="ECO:0000256" key="4">
    <source>
        <dbReference type="ARBA" id="ARBA00022692"/>
    </source>
</evidence>
<dbReference type="Proteomes" id="UP000237983">
    <property type="component" value="Unassembled WGS sequence"/>
</dbReference>
<keyword evidence="5 8" id="KW-1133">Transmembrane helix</keyword>
<keyword evidence="10" id="KW-1185">Reference proteome</keyword>
<keyword evidence="4 8" id="KW-0812">Transmembrane</keyword>
<evidence type="ECO:0000256" key="1">
    <source>
        <dbReference type="ARBA" id="ARBA00004651"/>
    </source>
</evidence>
<dbReference type="PANTHER" id="PTHR32024">
    <property type="entry name" value="TRK SYSTEM POTASSIUM UPTAKE PROTEIN TRKG-RELATED"/>
    <property type="match status" value="1"/>
</dbReference>
<feature type="transmembrane region" description="Helical" evidence="8">
    <location>
        <begin position="20"/>
        <end position="40"/>
    </location>
</feature>